<sequence length="649" mass="70379">MRLLRLFSCGVLTALVALVLTVSVSAGPVAAKPAANPKPLTIPALQQWTGGTGSFVFADTTRIVSSTAHASALASTSEVFADDLRALSGLTVARSTGTTADLRAGDIFLSLGSTDSQLGAEGYALTVTDRITISARDDRGAFYGTRTVLQLLKQASSIPRGTARDWPLKPERGLMVDNGRKYFTPQWLRDHVKELAYLKMNYFHLHLSDDKGFRIESSSHPEIVSTQHLTKQEVRDLIALAARYKITIVPEIDAPGHMTPILAAHPELKLVSRTGVVQDSYIDLSLPAAYALIKDLYDEYLALFPGPYFHIGADEYHVDYSAHPQLEQYAKAAYGADAIGKDAYLGFINWADGIVRAAGKTTRAWNDGIGGGVAVAVNTDVIIEFWYNYGKSPQAHIDAGHLISNESWSPTYYVLSAGGPGGPSSQWGYDTWNPDLFQGDQTITTASKSKNLGSKIHVWCDYPEVATEERVASDIKQGLRMLAQQTWGSPKLVTPWSNFVPVINTIGRNPAWTTSVQVGNLAANKPVTVSSAETANLLGANAVDGDYFSRWSSNYTDNEWITVDLGTARQIGRVTLSWETAYGSGYKIQTSNDAATWTTIYTTTSADGGTDDLTGLSGSGRYVRMQGTARATQYGFSLYEFEVYAPTGV</sequence>
<evidence type="ECO:0000256" key="4">
    <source>
        <dbReference type="PIRSR" id="PIRSR625705-1"/>
    </source>
</evidence>
<dbReference type="SUPFAM" id="SSF49785">
    <property type="entry name" value="Galactose-binding domain-like"/>
    <property type="match status" value="1"/>
</dbReference>
<evidence type="ECO:0000256" key="1">
    <source>
        <dbReference type="ARBA" id="ARBA00006285"/>
    </source>
</evidence>
<dbReference type="SUPFAM" id="SSF55545">
    <property type="entry name" value="beta-N-acetylhexosaminidase-like domain"/>
    <property type="match status" value="1"/>
</dbReference>
<dbReference type="Gene3D" id="2.60.120.260">
    <property type="entry name" value="Galactose-binding domain-like"/>
    <property type="match status" value="1"/>
</dbReference>
<evidence type="ECO:0000256" key="5">
    <source>
        <dbReference type="SAM" id="SignalP"/>
    </source>
</evidence>
<dbReference type="Gene3D" id="3.20.20.80">
    <property type="entry name" value="Glycosidases"/>
    <property type="match status" value="1"/>
</dbReference>
<keyword evidence="5" id="KW-0732">Signal</keyword>
<dbReference type="AlphaFoldDB" id="A0AB39TCR0"/>
<dbReference type="InterPro" id="IPR052764">
    <property type="entry name" value="GH20_Enzymes"/>
</dbReference>
<keyword evidence="2" id="KW-0378">Hydrolase</keyword>
<dbReference type="GO" id="GO:0005975">
    <property type="term" value="P:carbohydrate metabolic process"/>
    <property type="evidence" value="ECO:0007669"/>
    <property type="project" value="InterPro"/>
</dbReference>
<feature type="active site" description="Proton donor" evidence="4">
    <location>
        <position position="315"/>
    </location>
</feature>
<evidence type="ECO:0000256" key="2">
    <source>
        <dbReference type="ARBA" id="ARBA00022801"/>
    </source>
</evidence>
<gene>
    <name evidence="7" type="ORF">AB5J54_37980</name>
</gene>
<dbReference type="InterPro" id="IPR029018">
    <property type="entry name" value="Hex-like_dom2"/>
</dbReference>
<dbReference type="PROSITE" id="PS50022">
    <property type="entry name" value="FA58C_3"/>
    <property type="match status" value="1"/>
</dbReference>
<dbReference type="Pfam" id="PF22633">
    <property type="entry name" value="F5_F8_type_C_2"/>
    <property type="match status" value="1"/>
</dbReference>
<dbReference type="PANTHER" id="PTHR43678:SF1">
    <property type="entry name" value="BETA-N-ACETYLHEXOSAMINIDASE"/>
    <property type="match status" value="1"/>
</dbReference>
<dbReference type="EMBL" id="CP163444">
    <property type="protein sequence ID" value="XDQ75966.1"/>
    <property type="molecule type" value="Genomic_DNA"/>
</dbReference>
<dbReference type="InterPro" id="IPR017853">
    <property type="entry name" value="GH"/>
</dbReference>
<accession>A0AB39TCR0</accession>
<feature type="chain" id="PRO_5044210816" evidence="5">
    <location>
        <begin position="27"/>
        <end position="649"/>
    </location>
</feature>
<evidence type="ECO:0000256" key="3">
    <source>
        <dbReference type="ARBA" id="ARBA00023295"/>
    </source>
</evidence>
<keyword evidence="3" id="KW-0326">Glycosidase</keyword>
<name>A0AB39TCR0_9ACTN</name>
<feature type="signal peptide" evidence="5">
    <location>
        <begin position="1"/>
        <end position="26"/>
    </location>
</feature>
<organism evidence="7">
    <name type="scientific">Streptomyces sp. R44</name>
    <dbReference type="NCBI Taxonomy" id="3238633"/>
    <lineage>
        <taxon>Bacteria</taxon>
        <taxon>Bacillati</taxon>
        <taxon>Actinomycetota</taxon>
        <taxon>Actinomycetes</taxon>
        <taxon>Kitasatosporales</taxon>
        <taxon>Streptomycetaceae</taxon>
        <taxon>Streptomyces</taxon>
    </lineage>
</organism>
<evidence type="ECO:0000259" key="6">
    <source>
        <dbReference type="PROSITE" id="PS50022"/>
    </source>
</evidence>
<comment type="similarity">
    <text evidence="1">Belongs to the glycosyl hydrolase 20 family.</text>
</comment>
<dbReference type="InterPro" id="IPR025705">
    <property type="entry name" value="Beta_hexosaminidase_sua/sub"/>
</dbReference>
<dbReference type="PRINTS" id="PR00738">
    <property type="entry name" value="GLHYDRLASE20"/>
</dbReference>
<dbReference type="InterPro" id="IPR015883">
    <property type="entry name" value="Glyco_hydro_20_cat"/>
</dbReference>
<feature type="domain" description="F5/8 type C" evidence="6">
    <location>
        <begin position="509"/>
        <end position="646"/>
    </location>
</feature>
<dbReference type="InterPro" id="IPR008979">
    <property type="entry name" value="Galactose-bd-like_sf"/>
</dbReference>
<dbReference type="InterPro" id="IPR015882">
    <property type="entry name" value="HEX_bac_N"/>
</dbReference>
<dbReference type="Gene3D" id="3.30.379.10">
    <property type="entry name" value="Chitobiase/beta-hexosaminidase domain 2-like"/>
    <property type="match status" value="1"/>
</dbReference>
<evidence type="ECO:0000313" key="7">
    <source>
        <dbReference type="EMBL" id="XDQ75966.1"/>
    </source>
</evidence>
<proteinExistence type="inferred from homology"/>
<dbReference type="SUPFAM" id="SSF51445">
    <property type="entry name" value="(Trans)glycosidases"/>
    <property type="match status" value="1"/>
</dbReference>
<dbReference type="Pfam" id="PF02838">
    <property type="entry name" value="Glyco_hydro_20b"/>
    <property type="match status" value="1"/>
</dbReference>
<protein>
    <submittedName>
        <fullName evidence="7">Family 20 glycosylhydrolase</fullName>
    </submittedName>
</protein>
<dbReference type="Pfam" id="PF00728">
    <property type="entry name" value="Glyco_hydro_20"/>
    <property type="match status" value="1"/>
</dbReference>
<dbReference type="InterPro" id="IPR000421">
    <property type="entry name" value="FA58C"/>
</dbReference>
<dbReference type="PANTHER" id="PTHR43678">
    <property type="entry name" value="PUTATIVE (AFU_ORTHOLOGUE AFUA_2G00640)-RELATED"/>
    <property type="match status" value="1"/>
</dbReference>
<reference evidence="7" key="1">
    <citation type="submission" date="2024-07" db="EMBL/GenBank/DDBJ databases">
        <authorList>
            <person name="Yu S.T."/>
        </authorList>
    </citation>
    <scope>NUCLEOTIDE SEQUENCE</scope>
    <source>
        <strain evidence="7">R44</strain>
    </source>
</reference>
<dbReference type="CDD" id="cd06564">
    <property type="entry name" value="GH20_DspB_LnbB-like"/>
    <property type="match status" value="1"/>
</dbReference>
<dbReference type="GO" id="GO:0004563">
    <property type="term" value="F:beta-N-acetylhexosaminidase activity"/>
    <property type="evidence" value="ECO:0007669"/>
    <property type="project" value="InterPro"/>
</dbReference>
<dbReference type="RefSeq" id="WP_369148508.1">
    <property type="nucleotide sequence ID" value="NZ_CP163444.1"/>
</dbReference>